<evidence type="ECO:0000313" key="4">
    <source>
        <dbReference type="Proteomes" id="UP000756132"/>
    </source>
</evidence>
<evidence type="ECO:0000259" key="2">
    <source>
        <dbReference type="Pfam" id="PF24494"/>
    </source>
</evidence>
<dbReference type="Proteomes" id="UP000756132">
    <property type="component" value="Chromosome 11"/>
</dbReference>
<name>A0A9Q8PJS1_PASFU</name>
<feature type="domain" description="DUF7587" evidence="2">
    <location>
        <begin position="26"/>
        <end position="156"/>
    </location>
</feature>
<reference evidence="3" key="1">
    <citation type="submission" date="2021-12" db="EMBL/GenBank/DDBJ databases">
        <authorList>
            <person name="Zaccaron A."/>
            <person name="Stergiopoulos I."/>
        </authorList>
    </citation>
    <scope>NUCLEOTIDE SEQUENCE</scope>
    <source>
        <strain evidence="3">Race5_Kim</strain>
    </source>
</reference>
<dbReference type="InterPro" id="IPR056009">
    <property type="entry name" value="DUF7587"/>
</dbReference>
<dbReference type="PANTHER" id="PTHR40781">
    <property type="match status" value="1"/>
</dbReference>
<feature type="region of interest" description="Disordered" evidence="1">
    <location>
        <begin position="241"/>
        <end position="261"/>
    </location>
</feature>
<proteinExistence type="predicted"/>
<sequence length="261" mass="29403">MEDRLHDETALDSLSMGKLQCDPEDLPQYLYRVQYPSCNTTLTDEGLHASDTDPISEDDIATFRQSVVDFSTWNRNHKTPYISLFSKREVAEDFALKKAGEIKVIKIDTFRLPGSARVFKLSSVIKTFGIKPVGTAQMSEGIFLCLHHVPAKTVLEAKTRDQVELDRFIEQYWSHHKQGYDEQKWEPKVVIARAASVEGRRPSLKHRFSVRRGMSQKLGTKLSIRSVKTEESRTEAVDSRCMASSGGCSDAHHVGSKNGGE</sequence>
<evidence type="ECO:0000313" key="3">
    <source>
        <dbReference type="EMBL" id="UJO23811.1"/>
    </source>
</evidence>
<protein>
    <recommendedName>
        <fullName evidence="2">DUF7587 domain-containing protein</fullName>
    </recommendedName>
</protein>
<reference evidence="3" key="2">
    <citation type="journal article" date="2022" name="Microb. Genom.">
        <title>A chromosome-scale genome assembly of the tomato pathogen Cladosporium fulvum reveals a compartmentalized genome architecture and the presence of a dispensable chromosome.</title>
        <authorList>
            <person name="Zaccaron A.Z."/>
            <person name="Chen L.H."/>
            <person name="Samaras A."/>
            <person name="Stergiopoulos I."/>
        </authorList>
    </citation>
    <scope>NUCLEOTIDE SEQUENCE</scope>
    <source>
        <strain evidence="3">Race5_Kim</strain>
    </source>
</reference>
<evidence type="ECO:0000256" key="1">
    <source>
        <dbReference type="SAM" id="MobiDB-lite"/>
    </source>
</evidence>
<dbReference type="Pfam" id="PF24494">
    <property type="entry name" value="DUF7587"/>
    <property type="match status" value="1"/>
</dbReference>
<dbReference type="KEGG" id="ffu:CLAFUR5_13339"/>
<dbReference type="OrthoDB" id="3638841at2759"/>
<gene>
    <name evidence="3" type="ORF">CLAFUR5_13339</name>
</gene>
<keyword evidence="4" id="KW-1185">Reference proteome</keyword>
<organism evidence="3 4">
    <name type="scientific">Passalora fulva</name>
    <name type="common">Tomato leaf mold</name>
    <name type="synonym">Cladosporium fulvum</name>
    <dbReference type="NCBI Taxonomy" id="5499"/>
    <lineage>
        <taxon>Eukaryota</taxon>
        <taxon>Fungi</taxon>
        <taxon>Dikarya</taxon>
        <taxon>Ascomycota</taxon>
        <taxon>Pezizomycotina</taxon>
        <taxon>Dothideomycetes</taxon>
        <taxon>Dothideomycetidae</taxon>
        <taxon>Mycosphaerellales</taxon>
        <taxon>Mycosphaerellaceae</taxon>
        <taxon>Fulvia</taxon>
    </lineage>
</organism>
<dbReference type="EMBL" id="CP090173">
    <property type="protein sequence ID" value="UJO23811.1"/>
    <property type="molecule type" value="Genomic_DNA"/>
</dbReference>
<dbReference type="PANTHER" id="PTHR40781:SF1">
    <property type="match status" value="1"/>
</dbReference>
<dbReference type="GeneID" id="71993217"/>
<dbReference type="AlphaFoldDB" id="A0A9Q8PJS1"/>
<dbReference type="RefSeq" id="XP_047768177.1">
    <property type="nucleotide sequence ID" value="XM_047912487.1"/>
</dbReference>
<accession>A0A9Q8PJS1</accession>